<feature type="domain" description="PCI" evidence="6">
    <location>
        <begin position="200"/>
        <end position="385"/>
    </location>
</feature>
<evidence type="ECO:0000256" key="4">
    <source>
        <dbReference type="ARBA" id="ARBA00023242"/>
    </source>
</evidence>
<feature type="region of interest" description="Disordered" evidence="5">
    <location>
        <begin position="431"/>
        <end position="464"/>
    </location>
</feature>
<reference evidence="7 8" key="1">
    <citation type="journal article" date="2012" name="Eukaryot. Cell">
        <title>Draft genome sequence of CBS 2479, the standard type strain of Trichosporon asahii.</title>
        <authorList>
            <person name="Yang R.Y."/>
            <person name="Li H.T."/>
            <person name="Zhu H."/>
            <person name="Zhou G.P."/>
            <person name="Wang M."/>
            <person name="Wang L."/>
        </authorList>
    </citation>
    <scope>NUCLEOTIDE SEQUENCE [LARGE SCALE GENOMIC DNA]</scope>
    <source>
        <strain evidence="8">ATCC 90039 / CBS 2479 / JCM 2466 / KCTC 7840 / NCYC 2677 / UAMH 7654</strain>
    </source>
</reference>
<dbReference type="InterPro" id="IPR000717">
    <property type="entry name" value="PCI_dom"/>
</dbReference>
<feature type="compositionally biased region" description="Low complexity" evidence="5">
    <location>
        <begin position="39"/>
        <end position="56"/>
    </location>
</feature>
<name>J5QHD2_TRIAS</name>
<sequence length="464" mass="49536">MANPPPTAGPSAQTPPPNSPPPTHAAFPTAAELGAPANVAGGSNQSQQAQQDSVNVPSTVEELHGLMMTTITPIDIEEKLVPILMTLTKLRNEHGGPDLLALDGVELDTSDSALGALSLAYTSIVTARILAKLNSGSAASEEDVTLALRLIGVSDKRQLAMCLPLAAKKANRVSDSVPYLHELLMGTSASSPRKFNGVHAALLELQPPYPTVTLPYLSVDEGTSYLDVLTYHHHAGLVAAANEDYALAAQMFSFWLHLPKDTSPAVNRMLEKTIKDYKDLAKAFEAQEWKDVQKIVQTKKSTFTQDANYGLVQQILESIPKRRILTLRPTYSRIALSDLARKVGLGDAAGAAAVKDVIGRMIATGEIRASVTGSPEIVTFEDDDDYDSPAAMKRLADAQAVASSLLAELTRADQQLGLNPKWLQKVRSIEAKEKQKEPAGKMAEGGSELRVGGAVGANQSDFGF</sequence>
<evidence type="ECO:0000256" key="2">
    <source>
        <dbReference type="ARBA" id="ARBA00004496"/>
    </source>
</evidence>
<dbReference type="EMBL" id="ALBS01000256">
    <property type="protein sequence ID" value="EJT47363.1"/>
    <property type="molecule type" value="Genomic_DNA"/>
</dbReference>
<comment type="subcellular location">
    <subcellularLocation>
        <location evidence="2">Cytoplasm</location>
    </subcellularLocation>
    <subcellularLocation>
        <location evidence="1">Nucleus</location>
    </subcellularLocation>
</comment>
<dbReference type="AlphaFoldDB" id="J5QHD2"/>
<dbReference type="VEuPathDB" id="FungiDB:A1Q1_03834"/>
<dbReference type="GO" id="GO:0006511">
    <property type="term" value="P:ubiquitin-dependent protein catabolic process"/>
    <property type="evidence" value="ECO:0007669"/>
    <property type="project" value="TreeGrafter"/>
</dbReference>
<dbReference type="KEGG" id="tasa:A1Q1_03834"/>
<dbReference type="GO" id="GO:0008180">
    <property type="term" value="C:COP9 signalosome"/>
    <property type="evidence" value="ECO:0007669"/>
    <property type="project" value="TreeGrafter"/>
</dbReference>
<dbReference type="GeneID" id="25987347"/>
<feature type="compositionally biased region" description="Pro residues" evidence="5">
    <location>
        <begin position="1"/>
        <end position="23"/>
    </location>
</feature>
<evidence type="ECO:0000256" key="5">
    <source>
        <dbReference type="SAM" id="MobiDB-lite"/>
    </source>
</evidence>
<proteinExistence type="predicted"/>
<dbReference type="Pfam" id="PF01399">
    <property type="entry name" value="PCI"/>
    <property type="match status" value="1"/>
</dbReference>
<accession>J5QHD2</accession>
<keyword evidence="4" id="KW-0539">Nucleus</keyword>
<evidence type="ECO:0000256" key="1">
    <source>
        <dbReference type="ARBA" id="ARBA00004123"/>
    </source>
</evidence>
<evidence type="ECO:0000313" key="8">
    <source>
        <dbReference type="Proteomes" id="UP000002748"/>
    </source>
</evidence>
<evidence type="ECO:0000256" key="3">
    <source>
        <dbReference type="ARBA" id="ARBA00022490"/>
    </source>
</evidence>
<evidence type="ECO:0000313" key="7">
    <source>
        <dbReference type="EMBL" id="EJT47363.1"/>
    </source>
</evidence>
<dbReference type="HOGENOM" id="CLU_589480_0_0_1"/>
<dbReference type="PANTHER" id="PTHR10758">
    <property type="entry name" value="26S PROTEASOME NON-ATPASE REGULATORY SUBUNIT 3/COP9 SIGNALOSOME COMPLEX SUBUNIT 3"/>
    <property type="match status" value="1"/>
</dbReference>
<dbReference type="RefSeq" id="XP_014177734.1">
    <property type="nucleotide sequence ID" value="XM_014322259.1"/>
</dbReference>
<comment type="caution">
    <text evidence="7">The sequence shown here is derived from an EMBL/GenBank/DDBJ whole genome shotgun (WGS) entry which is preliminary data.</text>
</comment>
<dbReference type="InterPro" id="IPR050756">
    <property type="entry name" value="CSN3"/>
</dbReference>
<dbReference type="PROSITE" id="PS50250">
    <property type="entry name" value="PCI"/>
    <property type="match status" value="1"/>
</dbReference>
<keyword evidence="3" id="KW-0963">Cytoplasm</keyword>
<organism evidence="7 8">
    <name type="scientific">Trichosporon asahii var. asahii (strain ATCC 90039 / CBS 2479 / JCM 2466 / KCTC 7840 / NBRC 103889/ NCYC 2677 / UAMH 7654)</name>
    <name type="common">Yeast</name>
    <dbReference type="NCBI Taxonomy" id="1186058"/>
    <lineage>
        <taxon>Eukaryota</taxon>
        <taxon>Fungi</taxon>
        <taxon>Dikarya</taxon>
        <taxon>Basidiomycota</taxon>
        <taxon>Agaricomycotina</taxon>
        <taxon>Tremellomycetes</taxon>
        <taxon>Trichosporonales</taxon>
        <taxon>Trichosporonaceae</taxon>
        <taxon>Trichosporon</taxon>
    </lineage>
</organism>
<dbReference type="Proteomes" id="UP000002748">
    <property type="component" value="Unassembled WGS sequence"/>
</dbReference>
<dbReference type="OrthoDB" id="29061at2759"/>
<dbReference type="GO" id="GO:0005737">
    <property type="term" value="C:cytoplasm"/>
    <property type="evidence" value="ECO:0007669"/>
    <property type="project" value="UniProtKB-SubCell"/>
</dbReference>
<protein>
    <recommendedName>
        <fullName evidence="6">PCI domain-containing protein</fullName>
    </recommendedName>
</protein>
<evidence type="ECO:0000259" key="6">
    <source>
        <dbReference type="PROSITE" id="PS50250"/>
    </source>
</evidence>
<gene>
    <name evidence="7" type="ORF">A1Q1_03834</name>
</gene>
<feature type="region of interest" description="Disordered" evidence="5">
    <location>
        <begin position="1"/>
        <end position="56"/>
    </location>
</feature>
<dbReference type="PANTHER" id="PTHR10758:SF1">
    <property type="entry name" value="COP9 SIGNALOSOME COMPLEX SUBUNIT 3"/>
    <property type="match status" value="1"/>
</dbReference>